<dbReference type="InterPro" id="IPR013087">
    <property type="entry name" value="Znf_C2H2_type"/>
</dbReference>
<dbReference type="SMART" id="SM00355">
    <property type="entry name" value="ZnF_C2H2"/>
    <property type="match status" value="1"/>
</dbReference>
<accession>A0A8J4YKF8</accession>
<proteinExistence type="predicted"/>
<dbReference type="OrthoDB" id="161570at2759"/>
<evidence type="ECO:0000313" key="4">
    <source>
        <dbReference type="EMBL" id="KAG0728992.1"/>
    </source>
</evidence>
<organism evidence="4 5">
    <name type="scientific">Chionoecetes opilio</name>
    <name type="common">Atlantic snow crab</name>
    <name type="synonym">Cancer opilio</name>
    <dbReference type="NCBI Taxonomy" id="41210"/>
    <lineage>
        <taxon>Eukaryota</taxon>
        <taxon>Metazoa</taxon>
        <taxon>Ecdysozoa</taxon>
        <taxon>Arthropoda</taxon>
        <taxon>Crustacea</taxon>
        <taxon>Multicrustacea</taxon>
        <taxon>Malacostraca</taxon>
        <taxon>Eumalacostraca</taxon>
        <taxon>Eucarida</taxon>
        <taxon>Decapoda</taxon>
        <taxon>Pleocyemata</taxon>
        <taxon>Brachyura</taxon>
        <taxon>Eubrachyura</taxon>
        <taxon>Majoidea</taxon>
        <taxon>Majidae</taxon>
        <taxon>Chionoecetes</taxon>
    </lineage>
</organism>
<gene>
    <name evidence="4" type="ORF">GWK47_031313</name>
</gene>
<feature type="domain" description="C2H2-type" evidence="3">
    <location>
        <begin position="27"/>
        <end position="52"/>
    </location>
</feature>
<dbReference type="PROSITE" id="PS50157">
    <property type="entry name" value="ZINC_FINGER_C2H2_2"/>
    <property type="match status" value="1"/>
</dbReference>
<sequence length="157" mass="16960">MFGLCSMCGGVAVAPNEFVVRAEHNEHQCPKGGCGKTFRKENLLQMHIKHYHPELLKKTSSWAPNVADLAYARTVGDHLDTAASPTHASPPADRTVKSDAAKRAPRGLMPGSPLDGRGKGGEKKMPGSIKTLIPNKDSKKKEKSKLEAELLQAQLLP</sequence>
<name>A0A8J4YKF8_CHIOP</name>
<evidence type="ECO:0000313" key="5">
    <source>
        <dbReference type="Proteomes" id="UP000770661"/>
    </source>
</evidence>
<evidence type="ECO:0000256" key="1">
    <source>
        <dbReference type="PROSITE-ProRule" id="PRU00042"/>
    </source>
</evidence>
<dbReference type="GO" id="GO:0008270">
    <property type="term" value="F:zinc ion binding"/>
    <property type="evidence" value="ECO:0007669"/>
    <property type="project" value="UniProtKB-KW"/>
</dbReference>
<keyword evidence="1" id="KW-0863">Zinc-finger</keyword>
<keyword evidence="1" id="KW-0862">Zinc</keyword>
<reference evidence="4" key="1">
    <citation type="submission" date="2020-07" db="EMBL/GenBank/DDBJ databases">
        <title>The High-quality genome of the commercially important snow crab, Chionoecetes opilio.</title>
        <authorList>
            <person name="Jeong J.-H."/>
            <person name="Ryu S."/>
        </authorList>
    </citation>
    <scope>NUCLEOTIDE SEQUENCE</scope>
    <source>
        <strain evidence="4">MADBK_172401_WGS</strain>
        <tissue evidence="4">Digestive gland</tissue>
    </source>
</reference>
<feature type="compositionally biased region" description="Basic and acidic residues" evidence="2">
    <location>
        <begin position="136"/>
        <end position="145"/>
    </location>
</feature>
<dbReference type="EMBL" id="JACEEZ010001614">
    <property type="protein sequence ID" value="KAG0728992.1"/>
    <property type="molecule type" value="Genomic_DNA"/>
</dbReference>
<dbReference type="AlphaFoldDB" id="A0A8J4YKF8"/>
<feature type="compositionally biased region" description="Basic and acidic residues" evidence="2">
    <location>
        <begin position="116"/>
        <end position="125"/>
    </location>
</feature>
<protein>
    <recommendedName>
        <fullName evidence="3">C2H2-type domain-containing protein</fullName>
    </recommendedName>
</protein>
<dbReference type="PROSITE" id="PS00028">
    <property type="entry name" value="ZINC_FINGER_C2H2_1"/>
    <property type="match status" value="1"/>
</dbReference>
<keyword evidence="1" id="KW-0479">Metal-binding</keyword>
<comment type="caution">
    <text evidence="4">The sequence shown here is derived from an EMBL/GenBank/DDBJ whole genome shotgun (WGS) entry which is preliminary data.</text>
</comment>
<feature type="region of interest" description="Disordered" evidence="2">
    <location>
        <begin position="80"/>
        <end position="145"/>
    </location>
</feature>
<dbReference type="Proteomes" id="UP000770661">
    <property type="component" value="Unassembled WGS sequence"/>
</dbReference>
<evidence type="ECO:0000256" key="2">
    <source>
        <dbReference type="SAM" id="MobiDB-lite"/>
    </source>
</evidence>
<evidence type="ECO:0000259" key="3">
    <source>
        <dbReference type="PROSITE" id="PS50157"/>
    </source>
</evidence>
<keyword evidence="5" id="KW-1185">Reference proteome</keyword>
<feature type="compositionally biased region" description="Low complexity" evidence="2">
    <location>
        <begin position="81"/>
        <end position="92"/>
    </location>
</feature>